<dbReference type="Proteomes" id="UP000244066">
    <property type="component" value="Unassembled WGS sequence"/>
</dbReference>
<evidence type="ECO:0008006" key="3">
    <source>
        <dbReference type="Google" id="ProtNLM"/>
    </source>
</evidence>
<evidence type="ECO:0000313" key="2">
    <source>
        <dbReference type="Proteomes" id="UP000244066"/>
    </source>
</evidence>
<proteinExistence type="predicted"/>
<dbReference type="AlphaFoldDB" id="A0A2R7Y2M4"/>
<organism evidence="1 2">
    <name type="scientific">Candidatus Terraquivivens tikiterensis</name>
    <dbReference type="NCBI Taxonomy" id="1980982"/>
    <lineage>
        <taxon>Archaea</taxon>
        <taxon>Nitrososphaerota</taxon>
        <taxon>Candidatus Wolframiiraptoraceae</taxon>
        <taxon>Candidatus Terraquivivens</taxon>
    </lineage>
</organism>
<accession>A0A2R7Y2M4</accession>
<protein>
    <recommendedName>
        <fullName evidence="3">Amidohydrolase-related domain-containing protein</fullName>
    </recommendedName>
</protein>
<dbReference type="SUPFAM" id="SSF51556">
    <property type="entry name" value="Metallo-dependent hydrolases"/>
    <property type="match status" value="1"/>
</dbReference>
<evidence type="ECO:0000313" key="1">
    <source>
        <dbReference type="EMBL" id="PUA31669.1"/>
    </source>
</evidence>
<reference evidence="1 2" key="1">
    <citation type="submission" date="2017-04" db="EMBL/GenBank/DDBJ databases">
        <title>Draft Aigarchaeota genome from a New Zealand hot spring.</title>
        <authorList>
            <person name="Reysenbach A.-L."/>
            <person name="Donaho J.A."/>
            <person name="Gerhart J."/>
            <person name="Kelley J.F."/>
            <person name="Kouba K."/>
            <person name="Podar M."/>
            <person name="Stott M."/>
        </authorList>
    </citation>
    <scope>NUCLEOTIDE SEQUENCE [LARGE SCALE GENOMIC DNA]</scope>
    <source>
        <strain evidence="1">NZ13_MG1</strain>
    </source>
</reference>
<comment type="caution">
    <text evidence="1">The sequence shown here is derived from an EMBL/GenBank/DDBJ whole genome shotgun (WGS) entry which is preliminary data.</text>
</comment>
<dbReference type="Gene3D" id="3.20.20.140">
    <property type="entry name" value="Metal-dependent hydrolases"/>
    <property type="match status" value="1"/>
</dbReference>
<dbReference type="InterPro" id="IPR032466">
    <property type="entry name" value="Metal_Hydrolase"/>
</dbReference>
<name>A0A2R7Y2M4_9ARCH</name>
<dbReference type="EMBL" id="NDWU01000014">
    <property type="protein sequence ID" value="PUA31669.1"/>
    <property type="molecule type" value="Genomic_DNA"/>
</dbReference>
<gene>
    <name evidence="1" type="ORF">B9J98_05620</name>
</gene>
<sequence>MIIDVHAHVGEFPRQWTRELFDSYSHLVGDPLKSVLQYFPIEEKFLADMDEAGVDISVVMGFVHYSTSTLVPDEYVYNFVKNYPDRLIGFSCMQPVDSRDEFNAKGLLEF</sequence>